<organism evidence="3 4">
    <name type="scientific">Microctonus aethiopoides</name>
    <dbReference type="NCBI Taxonomy" id="144406"/>
    <lineage>
        <taxon>Eukaryota</taxon>
        <taxon>Metazoa</taxon>
        <taxon>Ecdysozoa</taxon>
        <taxon>Arthropoda</taxon>
        <taxon>Hexapoda</taxon>
        <taxon>Insecta</taxon>
        <taxon>Pterygota</taxon>
        <taxon>Neoptera</taxon>
        <taxon>Endopterygota</taxon>
        <taxon>Hymenoptera</taxon>
        <taxon>Apocrita</taxon>
        <taxon>Ichneumonoidea</taxon>
        <taxon>Braconidae</taxon>
        <taxon>Euphorinae</taxon>
        <taxon>Microctonus</taxon>
    </lineage>
</organism>
<reference evidence="3" key="2">
    <citation type="submission" date="2023-03" db="EMBL/GenBank/DDBJ databases">
        <authorList>
            <person name="Inwood S.N."/>
            <person name="Skelly J.G."/>
            <person name="Guhlin J."/>
            <person name="Harrop T.W.R."/>
            <person name="Goldson S.G."/>
            <person name="Dearden P.K."/>
        </authorList>
    </citation>
    <scope>NUCLEOTIDE SEQUENCE</scope>
    <source>
        <strain evidence="3">Irish</strain>
        <tissue evidence="3">Whole body</tissue>
    </source>
</reference>
<dbReference type="PANTHER" id="PTHR34825:SF1">
    <property type="entry name" value="AAA-ATPASE-LIKE DOMAIN-CONTAINING PROTEIN"/>
    <property type="match status" value="1"/>
</dbReference>
<dbReference type="EMBL" id="JAQQBS010000001">
    <property type="protein sequence ID" value="KAK0176131.1"/>
    <property type="molecule type" value="Genomic_DNA"/>
</dbReference>
<dbReference type="PANTHER" id="PTHR34825">
    <property type="entry name" value="CONSERVED PROTEIN, WITH A WEAK D-GALACTARATE DEHYDRATASE/ALTRONATE HYDROLASE DOMAIN"/>
    <property type="match status" value="1"/>
</dbReference>
<protein>
    <recommendedName>
        <fullName evidence="2">AAA-ATPase-like domain-containing protein</fullName>
    </recommendedName>
</protein>
<reference evidence="3" key="1">
    <citation type="journal article" date="2023" name="bioRxiv">
        <title>Scaffold-level genome assemblies of two parasitoid biocontrol wasps reveal the parthenogenesis mechanism and an associated novel virus.</title>
        <authorList>
            <person name="Inwood S."/>
            <person name="Skelly J."/>
            <person name="Guhlin J."/>
            <person name="Harrop T."/>
            <person name="Goldson S."/>
            <person name="Dearden P."/>
        </authorList>
    </citation>
    <scope>NUCLEOTIDE SEQUENCE</scope>
    <source>
        <strain evidence="3">Irish</strain>
        <tissue evidence="3">Whole body</tissue>
    </source>
</reference>
<feature type="region of interest" description="Disordered" evidence="1">
    <location>
        <begin position="1"/>
        <end position="31"/>
    </location>
</feature>
<comment type="caution">
    <text evidence="3">The sequence shown here is derived from an EMBL/GenBank/DDBJ whole genome shotgun (WGS) entry which is preliminary data.</text>
</comment>
<dbReference type="Proteomes" id="UP001168990">
    <property type="component" value="Unassembled WGS sequence"/>
</dbReference>
<dbReference type="Pfam" id="PF09820">
    <property type="entry name" value="AAA-ATPase_like"/>
    <property type="match status" value="1"/>
</dbReference>
<evidence type="ECO:0000313" key="4">
    <source>
        <dbReference type="Proteomes" id="UP001168990"/>
    </source>
</evidence>
<gene>
    <name evidence="3" type="ORF">PV328_000299</name>
</gene>
<feature type="domain" description="AAA-ATPase-like" evidence="2">
    <location>
        <begin position="46"/>
        <end position="91"/>
    </location>
</feature>
<dbReference type="InterPro" id="IPR018631">
    <property type="entry name" value="AAA-ATPase-like_dom"/>
</dbReference>
<evidence type="ECO:0000259" key="2">
    <source>
        <dbReference type="Pfam" id="PF09820"/>
    </source>
</evidence>
<accession>A0AA39FV64</accession>
<evidence type="ECO:0000256" key="1">
    <source>
        <dbReference type="SAM" id="MobiDB-lite"/>
    </source>
</evidence>
<name>A0AA39FV64_9HYME</name>
<keyword evidence="4" id="KW-1185">Reference proteome</keyword>
<evidence type="ECO:0000313" key="3">
    <source>
        <dbReference type="EMBL" id="KAK0176131.1"/>
    </source>
</evidence>
<sequence>MESPIAKRPKMSDHKINQSTQKSSDTKKFKLPDGAGSTYENYYNKPYYIDKTLLIKELFKKTHVLITTPARFSKSLNMNMVKRFVQIEVDEDGKPIELDVDEDKRCLKKVQPRSKNFNLYQGKNIFKDKKFVFQYFGKYPTIYVYVGGVQADDFEGICDDLRSAIHEAFRKHAYLRDSSLWNRPGYNKKTFMRYLDSEKSESLSEEELQSGLKFLSKCLHGYYGKPVYVFIEELDRPLVEIVYGSTMTFKDKEKTIALFQMIFTKLLEGNECVERSLFNACHQVGGLLLQGVSNLDHYAFMQGHIFDEFYGFEEAEVMDLLKKAGKFEKFNEIKEMYNGYKTTLRDGRIIQMYSPWAILESLRSVRNGLDYISIRIKDGISHVKITPKILKLMSGECVTIKYVKNYGIKDIEILSKLSDDSEYESKYEREISDYGVDLFIQFLYEDGFLYPTDLGDGYLTLTIPNKAAHRRIDANVYLADSRRECEDPFLRSIYKFAKSLKKVAEFCNENSVRALADSIHVLFRVYFRKTESYRNDREITSILFGNMMQKFKLVGSGWFTLIGTRCDALLVIEDHKVAFIFDCKSINKKSNYAHRQIIDRRYYTLIEEASLEDIFSKHVMNLSIKNKIYLGIHSDKDCKVSITYSLNNMDPNIVVSKRASN</sequence>
<proteinExistence type="predicted"/>
<dbReference type="AlphaFoldDB" id="A0AA39FV64"/>